<dbReference type="InterPro" id="IPR033417">
    <property type="entry name" value="CHASE8"/>
</dbReference>
<sequence length="869" mass="96941">MLSVVISLLLMSSAVIISERYLGKKLMTERLLTVNRIIADRSTAALVFDDKIAAKQNLQALDNESSVLLACIYGKEQLLFSSYIKDNVKNNCPNKAPEKGHKVIDNNFEASQKIILDGEEIGTVYILASNKALYQREINFVLIILVIVLVASTISYLLAIKLQTLISQPILELANIVRLISNNENYSTFMPKVTNDEIGVLNKSFKNMMEQIKKRELSRDEAEQELIKKEKDLDITLHSIADAVITTNAQGMITRMNLVAEHLTGWSFVSARNKNIKLVFNIIDSNSKELIKNPIEKVLTSGEVSYIEKNTILVSKNGISYQIADSGSAAPIKDENGTIQGVILVFSDATSQLQTEKALRRSQKMEAIGQLSGGIAHDFNNRLGIIIGYLDILKNYVENDEKPSKWVNTAIKATLRCSDLTQQLLGFSRQNTEKKVVVNVKNEFKDLENMIARSLTPGIKFVISIVEDLWLVETDPGELHDAILNLAINARDAMPDGGQFLIEANNSYLDTEYTHLNPEILTGDYLQIVLSDTGKGMNKETIEHIFEPFYTTKSKASGTGLGMAMVYGFAKRYGGHIKIYSELNVGTTIRIFLPRSKDSIEVSEVNNITVDKLPTGNESILIVDDEFDLLQLAAQYISDLNYTFYTAENAEQALIILKGNLTIDLLFSDIVMPGGINGYELANLALELKPDIKVLLTSGFTSQSMLNNNKSHFAKNLLSKPYRKIELAQRLRKVLDGSKTSTVSGLTTLYTVLIVNDRPNIRALYKIKLINLGFKTILANDGYEALNIYKQYKKNNKTIDVIIIDLSPENGLSNEQVKENILSQGNSLNIIVFLYNNSNTQFTVFNLHATGAKALYEEDIKHVLESTSR</sequence>
<comment type="catalytic activity">
    <reaction evidence="1">
        <text>ATP + protein L-histidine = ADP + protein N-phospho-L-histidine.</text>
        <dbReference type="EC" id="2.7.13.3"/>
    </reaction>
</comment>
<evidence type="ECO:0000259" key="14">
    <source>
        <dbReference type="PROSITE" id="PS50113"/>
    </source>
</evidence>
<dbReference type="AlphaFoldDB" id="A0A3B1A9N2"/>
<dbReference type="SMART" id="SM00388">
    <property type="entry name" value="HisKA"/>
    <property type="match status" value="1"/>
</dbReference>
<dbReference type="EC" id="2.7.13.3" evidence="2"/>
<feature type="domain" description="Response regulatory" evidence="12">
    <location>
        <begin position="619"/>
        <end position="735"/>
    </location>
</feature>
<dbReference type="Gene3D" id="6.10.340.10">
    <property type="match status" value="1"/>
</dbReference>
<dbReference type="GO" id="GO:0005524">
    <property type="term" value="F:ATP binding"/>
    <property type="evidence" value="ECO:0007669"/>
    <property type="project" value="UniProtKB-KW"/>
</dbReference>
<keyword evidence="7" id="KW-0067">ATP-binding</keyword>
<evidence type="ECO:0000256" key="6">
    <source>
        <dbReference type="ARBA" id="ARBA00022777"/>
    </source>
</evidence>
<evidence type="ECO:0000259" key="15">
    <source>
        <dbReference type="PROSITE" id="PS50885"/>
    </source>
</evidence>
<keyword evidence="10" id="KW-0472">Membrane</keyword>
<dbReference type="Gene3D" id="3.30.450.20">
    <property type="entry name" value="PAS domain"/>
    <property type="match status" value="1"/>
</dbReference>
<dbReference type="PROSITE" id="PS50885">
    <property type="entry name" value="HAMP"/>
    <property type="match status" value="1"/>
</dbReference>
<keyword evidence="4" id="KW-0808">Transferase</keyword>
<evidence type="ECO:0000256" key="3">
    <source>
        <dbReference type="ARBA" id="ARBA00022553"/>
    </source>
</evidence>
<dbReference type="InterPro" id="IPR035965">
    <property type="entry name" value="PAS-like_dom_sf"/>
</dbReference>
<dbReference type="InterPro" id="IPR036890">
    <property type="entry name" value="HATPase_C_sf"/>
</dbReference>
<evidence type="ECO:0000256" key="9">
    <source>
        <dbReference type="SAM" id="Coils"/>
    </source>
</evidence>
<proteinExistence type="predicted"/>
<evidence type="ECO:0000256" key="10">
    <source>
        <dbReference type="SAM" id="Phobius"/>
    </source>
</evidence>
<evidence type="ECO:0000259" key="11">
    <source>
        <dbReference type="PROSITE" id="PS50109"/>
    </source>
</evidence>
<dbReference type="EMBL" id="UOFS01000037">
    <property type="protein sequence ID" value="VAW98300.1"/>
    <property type="molecule type" value="Genomic_DNA"/>
</dbReference>
<keyword evidence="5" id="KW-0547">Nucleotide-binding</keyword>
<dbReference type="InterPro" id="IPR003660">
    <property type="entry name" value="HAMP_dom"/>
</dbReference>
<dbReference type="InterPro" id="IPR011006">
    <property type="entry name" value="CheY-like_superfamily"/>
</dbReference>
<dbReference type="InterPro" id="IPR005467">
    <property type="entry name" value="His_kinase_dom"/>
</dbReference>
<dbReference type="PANTHER" id="PTHR43065">
    <property type="entry name" value="SENSOR HISTIDINE KINASE"/>
    <property type="match status" value="1"/>
</dbReference>
<feature type="domain" description="Histidine kinase" evidence="11">
    <location>
        <begin position="374"/>
        <end position="597"/>
    </location>
</feature>
<dbReference type="SUPFAM" id="SSF158472">
    <property type="entry name" value="HAMP domain-like"/>
    <property type="match status" value="1"/>
</dbReference>
<dbReference type="SUPFAM" id="SSF55874">
    <property type="entry name" value="ATPase domain of HSP90 chaperone/DNA topoisomerase II/histidine kinase"/>
    <property type="match status" value="1"/>
</dbReference>
<keyword evidence="10" id="KW-0812">Transmembrane</keyword>
<keyword evidence="10" id="KW-1133">Transmembrane helix</keyword>
<accession>A0A3B1A9N2</accession>
<feature type="domain" description="HAMP" evidence="15">
    <location>
        <begin position="164"/>
        <end position="217"/>
    </location>
</feature>
<dbReference type="Pfam" id="PF00512">
    <property type="entry name" value="HisKA"/>
    <property type="match status" value="1"/>
</dbReference>
<dbReference type="Pfam" id="PF17152">
    <property type="entry name" value="CHASE8"/>
    <property type="match status" value="1"/>
</dbReference>
<dbReference type="InterPro" id="IPR000014">
    <property type="entry name" value="PAS"/>
</dbReference>
<keyword evidence="9" id="KW-0175">Coiled coil</keyword>
<evidence type="ECO:0000256" key="5">
    <source>
        <dbReference type="ARBA" id="ARBA00022741"/>
    </source>
</evidence>
<feature type="domain" description="Response regulatory" evidence="12">
    <location>
        <begin position="751"/>
        <end position="869"/>
    </location>
</feature>
<dbReference type="SUPFAM" id="SSF55785">
    <property type="entry name" value="PYP-like sensor domain (PAS domain)"/>
    <property type="match status" value="1"/>
</dbReference>
<dbReference type="PROSITE" id="PS50109">
    <property type="entry name" value="HIS_KIN"/>
    <property type="match status" value="1"/>
</dbReference>
<gene>
    <name evidence="16" type="ORF">MNBD_GAMMA22-2451</name>
</gene>
<dbReference type="Gene3D" id="3.40.50.2300">
    <property type="match status" value="2"/>
</dbReference>
<dbReference type="NCBIfam" id="TIGR00229">
    <property type="entry name" value="sensory_box"/>
    <property type="match status" value="1"/>
</dbReference>
<dbReference type="GO" id="GO:0016020">
    <property type="term" value="C:membrane"/>
    <property type="evidence" value="ECO:0007669"/>
    <property type="project" value="InterPro"/>
</dbReference>
<reference evidence="16" key="1">
    <citation type="submission" date="2018-06" db="EMBL/GenBank/DDBJ databases">
        <authorList>
            <person name="Zhirakovskaya E."/>
        </authorList>
    </citation>
    <scope>NUCLEOTIDE SEQUENCE</scope>
</reference>
<evidence type="ECO:0000256" key="7">
    <source>
        <dbReference type="ARBA" id="ARBA00022840"/>
    </source>
</evidence>
<dbReference type="SMART" id="SM00387">
    <property type="entry name" value="HATPase_c"/>
    <property type="match status" value="1"/>
</dbReference>
<dbReference type="InterPro" id="IPR036097">
    <property type="entry name" value="HisK_dim/P_sf"/>
</dbReference>
<evidence type="ECO:0000256" key="2">
    <source>
        <dbReference type="ARBA" id="ARBA00012438"/>
    </source>
</evidence>
<keyword evidence="3" id="KW-0597">Phosphoprotein</keyword>
<keyword evidence="8" id="KW-0902">Two-component regulatory system</keyword>
<feature type="domain" description="PAC" evidence="14">
    <location>
        <begin position="307"/>
        <end position="361"/>
    </location>
</feature>
<dbReference type="SUPFAM" id="SSF47384">
    <property type="entry name" value="Homodimeric domain of signal transducing histidine kinase"/>
    <property type="match status" value="1"/>
</dbReference>
<keyword evidence="6" id="KW-0418">Kinase</keyword>
<evidence type="ECO:0000256" key="1">
    <source>
        <dbReference type="ARBA" id="ARBA00000085"/>
    </source>
</evidence>
<dbReference type="SUPFAM" id="SSF52172">
    <property type="entry name" value="CheY-like"/>
    <property type="match status" value="2"/>
</dbReference>
<dbReference type="Pfam" id="PF02518">
    <property type="entry name" value="HATPase_c"/>
    <property type="match status" value="1"/>
</dbReference>
<dbReference type="InterPro" id="IPR001789">
    <property type="entry name" value="Sig_transdc_resp-reg_receiver"/>
</dbReference>
<evidence type="ECO:0000259" key="12">
    <source>
        <dbReference type="PROSITE" id="PS50110"/>
    </source>
</evidence>
<evidence type="ECO:0000256" key="8">
    <source>
        <dbReference type="ARBA" id="ARBA00023012"/>
    </source>
</evidence>
<dbReference type="PROSITE" id="PS50110">
    <property type="entry name" value="RESPONSE_REGULATORY"/>
    <property type="match status" value="2"/>
</dbReference>
<dbReference type="InterPro" id="IPR004358">
    <property type="entry name" value="Sig_transdc_His_kin-like_C"/>
</dbReference>
<dbReference type="InterPro" id="IPR000700">
    <property type="entry name" value="PAS-assoc_C"/>
</dbReference>
<evidence type="ECO:0000256" key="4">
    <source>
        <dbReference type="ARBA" id="ARBA00022679"/>
    </source>
</evidence>
<dbReference type="PANTHER" id="PTHR43065:SF49">
    <property type="entry name" value="HISTIDINE KINASE"/>
    <property type="match status" value="1"/>
</dbReference>
<dbReference type="SMART" id="SM00448">
    <property type="entry name" value="REC"/>
    <property type="match status" value="2"/>
</dbReference>
<dbReference type="PROSITE" id="PS50113">
    <property type="entry name" value="PAC"/>
    <property type="match status" value="1"/>
</dbReference>
<name>A0A3B1A9N2_9ZZZZ</name>
<dbReference type="InterPro" id="IPR013767">
    <property type="entry name" value="PAS_fold"/>
</dbReference>
<dbReference type="PRINTS" id="PR00344">
    <property type="entry name" value="BCTRLSENSOR"/>
</dbReference>
<evidence type="ECO:0000259" key="13">
    <source>
        <dbReference type="PROSITE" id="PS50112"/>
    </source>
</evidence>
<dbReference type="InterPro" id="IPR003594">
    <property type="entry name" value="HATPase_dom"/>
</dbReference>
<dbReference type="Pfam" id="PF00072">
    <property type="entry name" value="Response_reg"/>
    <property type="match status" value="1"/>
</dbReference>
<organism evidence="16">
    <name type="scientific">hydrothermal vent metagenome</name>
    <dbReference type="NCBI Taxonomy" id="652676"/>
    <lineage>
        <taxon>unclassified sequences</taxon>
        <taxon>metagenomes</taxon>
        <taxon>ecological metagenomes</taxon>
    </lineage>
</organism>
<dbReference type="Gene3D" id="1.10.287.130">
    <property type="match status" value="1"/>
</dbReference>
<dbReference type="GO" id="GO:0000155">
    <property type="term" value="F:phosphorelay sensor kinase activity"/>
    <property type="evidence" value="ECO:0007669"/>
    <property type="project" value="InterPro"/>
</dbReference>
<dbReference type="Pfam" id="PF00989">
    <property type="entry name" value="PAS"/>
    <property type="match status" value="1"/>
</dbReference>
<feature type="domain" description="PAS" evidence="13">
    <location>
        <begin position="229"/>
        <end position="302"/>
    </location>
</feature>
<dbReference type="GO" id="GO:0006355">
    <property type="term" value="P:regulation of DNA-templated transcription"/>
    <property type="evidence" value="ECO:0007669"/>
    <property type="project" value="InterPro"/>
</dbReference>
<evidence type="ECO:0000313" key="16">
    <source>
        <dbReference type="EMBL" id="VAW98300.1"/>
    </source>
</evidence>
<protein>
    <recommendedName>
        <fullName evidence="2">histidine kinase</fullName>
        <ecNumber evidence="2">2.7.13.3</ecNumber>
    </recommendedName>
</protein>
<dbReference type="Gene3D" id="3.30.565.10">
    <property type="entry name" value="Histidine kinase-like ATPase, C-terminal domain"/>
    <property type="match status" value="1"/>
</dbReference>
<feature type="transmembrane region" description="Helical" evidence="10">
    <location>
        <begin position="138"/>
        <end position="159"/>
    </location>
</feature>
<dbReference type="CDD" id="cd06225">
    <property type="entry name" value="HAMP"/>
    <property type="match status" value="1"/>
</dbReference>
<dbReference type="PROSITE" id="PS50112">
    <property type="entry name" value="PAS"/>
    <property type="match status" value="1"/>
</dbReference>
<feature type="coiled-coil region" evidence="9">
    <location>
        <begin position="205"/>
        <end position="232"/>
    </location>
</feature>
<dbReference type="CDD" id="cd00082">
    <property type="entry name" value="HisKA"/>
    <property type="match status" value="1"/>
</dbReference>
<dbReference type="InterPro" id="IPR003661">
    <property type="entry name" value="HisK_dim/P_dom"/>
</dbReference>